<keyword evidence="5 9" id="KW-0067">ATP-binding</keyword>
<dbReference type="EC" id="2.7.7.3" evidence="9"/>
<dbReference type="SUPFAM" id="SSF52374">
    <property type="entry name" value="Nucleotidylyl transferase"/>
    <property type="match status" value="1"/>
</dbReference>
<keyword evidence="4 9" id="KW-0547">Nucleotide-binding</keyword>
<dbReference type="InterPro" id="IPR001980">
    <property type="entry name" value="PPAT"/>
</dbReference>
<keyword evidence="3 9" id="KW-0548">Nucleotidyltransferase</keyword>
<dbReference type="GO" id="GO:0015937">
    <property type="term" value="P:coenzyme A biosynthetic process"/>
    <property type="evidence" value="ECO:0007669"/>
    <property type="project" value="UniProtKB-UniRule"/>
</dbReference>
<comment type="pathway">
    <text evidence="9">Cofactor biosynthesis; coenzyme A biosynthesis; CoA from (R)-pantothenate: step 4/5.</text>
</comment>
<dbReference type="GO" id="GO:0005737">
    <property type="term" value="C:cytoplasm"/>
    <property type="evidence" value="ECO:0007669"/>
    <property type="project" value="UniProtKB-SubCell"/>
</dbReference>
<evidence type="ECO:0000256" key="4">
    <source>
        <dbReference type="ARBA" id="ARBA00022741"/>
    </source>
</evidence>
<feature type="binding site" evidence="9">
    <location>
        <position position="86"/>
    </location>
    <ligand>
        <name>substrate</name>
    </ligand>
</feature>
<dbReference type="AlphaFoldDB" id="A0A4P2VSM8"/>
<gene>
    <name evidence="9" type="primary">coaD</name>
    <name evidence="11" type="ORF">JCM31447_07460</name>
</gene>
<evidence type="ECO:0000256" key="6">
    <source>
        <dbReference type="ARBA" id="ARBA00022842"/>
    </source>
</evidence>
<keyword evidence="7 9" id="KW-0173">Coenzyme A biosynthesis</keyword>
<keyword evidence="1 9" id="KW-0963">Cytoplasm</keyword>
<comment type="function">
    <text evidence="9">Reversibly transfers an adenylyl group from ATP to 4'-phosphopantetheine, yielding dephospho-CoA (dPCoA) and pyrophosphate.</text>
</comment>
<evidence type="ECO:0000256" key="5">
    <source>
        <dbReference type="ARBA" id="ARBA00022840"/>
    </source>
</evidence>
<comment type="catalytic activity">
    <reaction evidence="8 9">
        <text>(R)-4'-phosphopantetheine + ATP + H(+) = 3'-dephospho-CoA + diphosphate</text>
        <dbReference type="Rhea" id="RHEA:19801"/>
        <dbReference type="ChEBI" id="CHEBI:15378"/>
        <dbReference type="ChEBI" id="CHEBI:30616"/>
        <dbReference type="ChEBI" id="CHEBI:33019"/>
        <dbReference type="ChEBI" id="CHEBI:57328"/>
        <dbReference type="ChEBI" id="CHEBI:61723"/>
        <dbReference type="EC" id="2.7.7.3"/>
    </reaction>
</comment>
<reference evidence="11 12" key="1">
    <citation type="submission" date="2018-12" db="EMBL/GenBank/DDBJ databases">
        <title>Rubrispira sanarue gen. nov., sp., nov., a member of the order Silvanigrellales, isolated from a brackish lake in Hamamatsu Japan.</title>
        <authorList>
            <person name="Maejima Y."/>
            <person name="Iino T."/>
            <person name="Muraguchi Y."/>
            <person name="Fukuda K."/>
            <person name="Nojiri H."/>
            <person name="Ohkuma M."/>
            <person name="Moriuchi R."/>
            <person name="Dohra H."/>
            <person name="Kimbara K."/>
            <person name="Shintani M."/>
        </authorList>
    </citation>
    <scope>NUCLEOTIDE SEQUENCE [LARGE SCALE GENOMIC DNA]</scope>
    <source>
        <strain evidence="11 12">RF1110005</strain>
    </source>
</reference>
<keyword evidence="12" id="KW-1185">Reference proteome</keyword>
<evidence type="ECO:0000313" key="11">
    <source>
        <dbReference type="EMBL" id="BBH52305.1"/>
    </source>
</evidence>
<evidence type="ECO:0000256" key="7">
    <source>
        <dbReference type="ARBA" id="ARBA00022993"/>
    </source>
</evidence>
<sequence>MKSSVYAGSFDPWTYGHQFVLDSALEVFDCVHVVSAINPAKQSLLKPEVRARVIAHSIDPFSDWWALDPPFHIGDRVIVTSQEGLVADYAKENAIEHLIRGLRSTSDFEAEFNLYFSNQAINPKIQTWAIMCPPRLLHCSSTYVKTVVGKPHVKSVGSKFVAQALMLNWVRVLGQIFDLIEVCSTHRFDIDNSNLNESDLSECLQLLFSSLVHRIVRISRSVMVKTSKLLDAFLKQNGFRLREEIKDKKHYPKNEVNQLWGILSYCIEQDAIFPSDVDSGVAYILSLAKNLGKTSVKLFNEEEVIFAYESLRK</sequence>
<evidence type="ECO:0000256" key="1">
    <source>
        <dbReference type="ARBA" id="ARBA00022490"/>
    </source>
</evidence>
<feature type="binding site" evidence="9">
    <location>
        <position position="100"/>
    </location>
    <ligand>
        <name>substrate</name>
    </ligand>
</feature>
<proteinExistence type="inferred from homology"/>
<keyword evidence="2 9" id="KW-0808">Transferase</keyword>
<dbReference type="InterPro" id="IPR014729">
    <property type="entry name" value="Rossmann-like_a/b/a_fold"/>
</dbReference>
<dbReference type="InterPro" id="IPR004821">
    <property type="entry name" value="Cyt_trans-like"/>
</dbReference>
<feature type="site" description="Transition state stabilizer" evidence="9">
    <location>
        <position position="17"/>
    </location>
</feature>
<feature type="binding site" evidence="9">
    <location>
        <position position="41"/>
    </location>
    <ligand>
        <name>substrate</name>
    </ligand>
</feature>
<dbReference type="PANTHER" id="PTHR21342">
    <property type="entry name" value="PHOSPHOPANTETHEINE ADENYLYLTRANSFERASE"/>
    <property type="match status" value="1"/>
</dbReference>
<evidence type="ECO:0000256" key="8">
    <source>
        <dbReference type="ARBA" id="ARBA00029346"/>
    </source>
</evidence>
<protein>
    <recommendedName>
        <fullName evidence="9">Phosphopantetheine adenylyltransferase</fullName>
        <ecNumber evidence="9">2.7.7.3</ecNumber>
    </recommendedName>
    <alternativeName>
        <fullName evidence="9">Dephospho-CoA pyrophosphorylase</fullName>
    </alternativeName>
    <alternativeName>
        <fullName evidence="9">Pantetheine-phosphate adenylyltransferase</fullName>
        <shortName evidence="9">PPAT</shortName>
    </alternativeName>
</protein>
<dbReference type="RefSeq" id="WP_172603758.1">
    <property type="nucleotide sequence ID" value="NZ_AP019368.1"/>
</dbReference>
<dbReference type="PANTHER" id="PTHR21342:SF1">
    <property type="entry name" value="PHOSPHOPANTETHEINE ADENYLYLTRANSFERASE"/>
    <property type="match status" value="1"/>
</dbReference>
<dbReference type="PRINTS" id="PR01020">
    <property type="entry name" value="LPSBIOSNTHSS"/>
</dbReference>
<dbReference type="Pfam" id="PF01467">
    <property type="entry name" value="CTP_transf_like"/>
    <property type="match status" value="1"/>
</dbReference>
<dbReference type="HAMAP" id="MF_00151">
    <property type="entry name" value="PPAT_bact"/>
    <property type="match status" value="1"/>
</dbReference>
<feature type="binding site" evidence="9">
    <location>
        <position position="9"/>
    </location>
    <ligand>
        <name>substrate</name>
    </ligand>
</feature>
<feature type="binding site" evidence="9">
    <location>
        <position position="17"/>
    </location>
    <ligand>
        <name>ATP</name>
        <dbReference type="ChEBI" id="CHEBI:30616"/>
    </ligand>
</feature>
<evidence type="ECO:0000256" key="2">
    <source>
        <dbReference type="ARBA" id="ARBA00022679"/>
    </source>
</evidence>
<accession>A0A4P2VSM8</accession>
<dbReference type="GO" id="GO:0005524">
    <property type="term" value="F:ATP binding"/>
    <property type="evidence" value="ECO:0007669"/>
    <property type="project" value="UniProtKB-KW"/>
</dbReference>
<evidence type="ECO:0000313" key="12">
    <source>
        <dbReference type="Proteomes" id="UP000291236"/>
    </source>
</evidence>
<feature type="binding site" evidence="9">
    <location>
        <begin position="9"/>
        <end position="10"/>
    </location>
    <ligand>
        <name>ATP</name>
        <dbReference type="ChEBI" id="CHEBI:30616"/>
    </ligand>
</feature>
<comment type="similarity">
    <text evidence="9">Belongs to the bacterial CoaD family.</text>
</comment>
<comment type="cofactor">
    <cofactor evidence="9">
        <name>Mg(2+)</name>
        <dbReference type="ChEBI" id="CHEBI:18420"/>
    </cofactor>
</comment>
<feature type="binding site" evidence="9">
    <location>
        <begin position="136"/>
        <end position="142"/>
    </location>
    <ligand>
        <name>ATP</name>
        <dbReference type="ChEBI" id="CHEBI:30616"/>
    </ligand>
</feature>
<evidence type="ECO:0000256" key="9">
    <source>
        <dbReference type="HAMAP-Rule" id="MF_00151"/>
    </source>
</evidence>
<feature type="domain" description="Cytidyltransferase-like" evidence="10">
    <location>
        <begin position="5"/>
        <end position="146"/>
    </location>
</feature>
<comment type="subcellular location">
    <subcellularLocation>
        <location evidence="9">Cytoplasm</location>
    </subcellularLocation>
</comment>
<feature type="binding site" evidence="9">
    <location>
        <position position="111"/>
    </location>
    <ligand>
        <name>ATP</name>
        <dbReference type="ChEBI" id="CHEBI:30616"/>
    </ligand>
</feature>
<keyword evidence="6 9" id="KW-0460">Magnesium</keyword>
<dbReference type="NCBIfam" id="TIGR00125">
    <property type="entry name" value="cyt_tran_rel"/>
    <property type="match status" value="1"/>
</dbReference>
<dbReference type="NCBIfam" id="TIGR01510">
    <property type="entry name" value="coaD_prev_kdtB"/>
    <property type="match status" value="1"/>
</dbReference>
<feature type="binding site" evidence="9">
    <location>
        <begin position="101"/>
        <end position="103"/>
    </location>
    <ligand>
        <name>ATP</name>
        <dbReference type="ChEBI" id="CHEBI:30616"/>
    </ligand>
</feature>
<dbReference type="EMBL" id="AP019368">
    <property type="protein sequence ID" value="BBH52305.1"/>
    <property type="molecule type" value="Genomic_DNA"/>
</dbReference>
<dbReference type="Gene3D" id="3.40.50.620">
    <property type="entry name" value="HUPs"/>
    <property type="match status" value="1"/>
</dbReference>
<evidence type="ECO:0000256" key="3">
    <source>
        <dbReference type="ARBA" id="ARBA00022695"/>
    </source>
</evidence>
<dbReference type="UniPathway" id="UPA00241">
    <property type="reaction ID" value="UER00355"/>
</dbReference>
<dbReference type="KEGG" id="sbf:JCM31447_07460"/>
<organism evidence="11 12">
    <name type="scientific">Fluviispira sanaruensis</name>
    <dbReference type="NCBI Taxonomy" id="2493639"/>
    <lineage>
        <taxon>Bacteria</taxon>
        <taxon>Pseudomonadati</taxon>
        <taxon>Bdellovibrionota</taxon>
        <taxon>Oligoflexia</taxon>
        <taxon>Silvanigrellales</taxon>
        <taxon>Silvanigrellaceae</taxon>
        <taxon>Fluviispira</taxon>
    </lineage>
</organism>
<dbReference type="GO" id="GO:0004595">
    <property type="term" value="F:pantetheine-phosphate adenylyltransferase activity"/>
    <property type="evidence" value="ECO:0007669"/>
    <property type="project" value="UniProtKB-UniRule"/>
</dbReference>
<comment type="subunit">
    <text evidence="9">Homohexamer.</text>
</comment>
<evidence type="ECO:0000259" key="10">
    <source>
        <dbReference type="Pfam" id="PF01467"/>
    </source>
</evidence>
<dbReference type="Proteomes" id="UP000291236">
    <property type="component" value="Chromosome"/>
</dbReference>
<name>A0A4P2VSM8_FLUSA</name>